<dbReference type="Proteomes" id="UP000823775">
    <property type="component" value="Unassembled WGS sequence"/>
</dbReference>
<comment type="caution">
    <text evidence="2">The sequence shown here is derived from an EMBL/GenBank/DDBJ whole genome shotgun (WGS) entry which is preliminary data.</text>
</comment>
<name>A0ABS8Y762_DATST</name>
<evidence type="ECO:0000256" key="1">
    <source>
        <dbReference type="SAM" id="MobiDB-lite"/>
    </source>
</evidence>
<sequence length="123" mass="14032">MHSTTKIWVAKIWDDRTEDAEEVETTKDNINIEVETYPPVTNIRKGDEDANIEAIVVSQHIEEECPLEMIRFEGPTGGEDVNSHTETTRGNTIRKGKEKREEDQRSQEANQIESPKGSIHTNK</sequence>
<gene>
    <name evidence="2" type="ORF">HAX54_013167</name>
</gene>
<feature type="compositionally biased region" description="Polar residues" evidence="1">
    <location>
        <begin position="107"/>
        <end position="123"/>
    </location>
</feature>
<evidence type="ECO:0000313" key="2">
    <source>
        <dbReference type="EMBL" id="MCE5165924.1"/>
    </source>
</evidence>
<organism evidence="2 3">
    <name type="scientific">Datura stramonium</name>
    <name type="common">Jimsonweed</name>
    <name type="synonym">Common thornapple</name>
    <dbReference type="NCBI Taxonomy" id="4076"/>
    <lineage>
        <taxon>Eukaryota</taxon>
        <taxon>Viridiplantae</taxon>
        <taxon>Streptophyta</taxon>
        <taxon>Embryophyta</taxon>
        <taxon>Tracheophyta</taxon>
        <taxon>Spermatophyta</taxon>
        <taxon>Magnoliopsida</taxon>
        <taxon>eudicotyledons</taxon>
        <taxon>Gunneridae</taxon>
        <taxon>Pentapetalae</taxon>
        <taxon>asterids</taxon>
        <taxon>lamiids</taxon>
        <taxon>Solanales</taxon>
        <taxon>Solanaceae</taxon>
        <taxon>Solanoideae</taxon>
        <taxon>Datureae</taxon>
        <taxon>Datura</taxon>
    </lineage>
</organism>
<feature type="region of interest" description="Disordered" evidence="1">
    <location>
        <begin position="72"/>
        <end position="123"/>
    </location>
</feature>
<evidence type="ECO:0000313" key="3">
    <source>
        <dbReference type="Proteomes" id="UP000823775"/>
    </source>
</evidence>
<accession>A0ABS8Y762</accession>
<protein>
    <submittedName>
        <fullName evidence="2">Uncharacterized protein</fullName>
    </submittedName>
</protein>
<proteinExistence type="predicted"/>
<reference evidence="2 3" key="1">
    <citation type="journal article" date="2021" name="BMC Genomics">
        <title>Datura genome reveals duplications of psychoactive alkaloid biosynthetic genes and high mutation rate following tissue culture.</title>
        <authorList>
            <person name="Rajewski A."/>
            <person name="Carter-House D."/>
            <person name="Stajich J."/>
            <person name="Litt A."/>
        </authorList>
    </citation>
    <scope>NUCLEOTIDE SEQUENCE [LARGE SCALE GENOMIC DNA]</scope>
    <source>
        <strain evidence="2">AR-01</strain>
    </source>
</reference>
<keyword evidence="3" id="KW-1185">Reference proteome</keyword>
<dbReference type="EMBL" id="JACEIK010017874">
    <property type="protein sequence ID" value="MCE5165924.1"/>
    <property type="molecule type" value="Genomic_DNA"/>
</dbReference>